<dbReference type="AlphaFoldDB" id="A0AAD9YM63"/>
<gene>
    <name evidence="1" type="ORF">CKAH01_14889</name>
</gene>
<organism evidence="1 2">
    <name type="scientific">Colletotrichum kahawae</name>
    <name type="common">Coffee berry disease fungus</name>
    <dbReference type="NCBI Taxonomy" id="34407"/>
    <lineage>
        <taxon>Eukaryota</taxon>
        <taxon>Fungi</taxon>
        <taxon>Dikarya</taxon>
        <taxon>Ascomycota</taxon>
        <taxon>Pezizomycotina</taxon>
        <taxon>Sordariomycetes</taxon>
        <taxon>Hypocreomycetidae</taxon>
        <taxon>Glomerellales</taxon>
        <taxon>Glomerellaceae</taxon>
        <taxon>Colletotrichum</taxon>
        <taxon>Colletotrichum gloeosporioides species complex</taxon>
    </lineage>
</organism>
<dbReference type="EMBL" id="VYYT01000102">
    <property type="protein sequence ID" value="KAK2769953.1"/>
    <property type="molecule type" value="Genomic_DNA"/>
</dbReference>
<name>A0AAD9YM63_COLKA</name>
<reference evidence="1" key="1">
    <citation type="submission" date="2023-02" db="EMBL/GenBank/DDBJ databases">
        <title>Colletotrichum kahawae CIFC_Que2 genome sequencing and assembly.</title>
        <authorList>
            <person name="Baroncelli R."/>
        </authorList>
    </citation>
    <scope>NUCLEOTIDE SEQUENCE</scope>
    <source>
        <strain evidence="1">CIFC_Que2</strain>
    </source>
</reference>
<comment type="caution">
    <text evidence="1">The sequence shown here is derived from an EMBL/GenBank/DDBJ whole genome shotgun (WGS) entry which is preliminary data.</text>
</comment>
<evidence type="ECO:0000313" key="2">
    <source>
        <dbReference type="Proteomes" id="UP001281614"/>
    </source>
</evidence>
<sequence length="202" mass="23334">MSLSLHPRAFASKPQFLARILAELSTESSDISIRPILEKMAKELLQVLEVDPVSFVERHSSWLDADATLISDSGKPGCPIEESWDIHVGKKEIREFFLRHSEVINGQREIIQLDFTLVVADRGRITSLYKRHRKEKDDGSGNPKVDLILVIMDLNASNDIERLHYRYLENSDHAVKEDKWKRVIRIDEEAWEHGLIIPKRTE</sequence>
<dbReference type="Proteomes" id="UP001281614">
    <property type="component" value="Unassembled WGS sequence"/>
</dbReference>
<keyword evidence="2" id="KW-1185">Reference proteome</keyword>
<accession>A0AAD9YM63</accession>
<proteinExistence type="predicted"/>
<protein>
    <submittedName>
        <fullName evidence="1">Uncharacterized protein</fullName>
    </submittedName>
</protein>
<evidence type="ECO:0000313" key="1">
    <source>
        <dbReference type="EMBL" id="KAK2769953.1"/>
    </source>
</evidence>